<dbReference type="Pfam" id="PF00076">
    <property type="entry name" value="RRM_1"/>
    <property type="match status" value="1"/>
</dbReference>
<dbReference type="SMART" id="SM00360">
    <property type="entry name" value="RRM"/>
    <property type="match status" value="1"/>
</dbReference>
<evidence type="ECO:0000256" key="1">
    <source>
        <dbReference type="PROSITE-ProRule" id="PRU00176"/>
    </source>
</evidence>
<dbReference type="CDD" id="cd12246">
    <property type="entry name" value="RRM1_U1A_like"/>
    <property type="match status" value="1"/>
</dbReference>
<evidence type="ECO:0000256" key="2">
    <source>
        <dbReference type="SAM" id="MobiDB-lite"/>
    </source>
</evidence>
<evidence type="ECO:0000259" key="3">
    <source>
        <dbReference type="PROSITE" id="PS50102"/>
    </source>
</evidence>
<dbReference type="Gene3D" id="3.30.70.330">
    <property type="match status" value="1"/>
</dbReference>
<dbReference type="SUPFAM" id="SSF54928">
    <property type="entry name" value="RNA-binding domain, RBD"/>
    <property type="match status" value="1"/>
</dbReference>
<keyword evidence="1" id="KW-0694">RNA-binding</keyword>
<reference evidence="4 5" key="1">
    <citation type="submission" date="2023-08" db="EMBL/GenBank/DDBJ databases">
        <title>Black Yeasts Isolated from many extreme environments.</title>
        <authorList>
            <person name="Coleine C."/>
            <person name="Stajich J.E."/>
            <person name="Selbmann L."/>
        </authorList>
    </citation>
    <scope>NUCLEOTIDE SEQUENCE [LARGE SCALE GENOMIC DNA]</scope>
    <source>
        <strain evidence="4 5">CCFEE 5885</strain>
    </source>
</reference>
<evidence type="ECO:0000313" key="4">
    <source>
        <dbReference type="EMBL" id="KAK5101578.1"/>
    </source>
</evidence>
<feature type="compositionally biased region" description="Low complexity" evidence="2">
    <location>
        <begin position="13"/>
        <end position="27"/>
    </location>
</feature>
<sequence>MLMAARPPPPQKAAPKNPAANAGPPNQTLYIKNLNDKINRDDLKRALYMLFSTYGPVLDVVTCRRSGKGKEMRGQAHICFRDIQTSTQAMRALQNFDLFGKDLEISYARGTSHIIPKLRGTFEPPVAPATPAPAESTDLQKSIFNAPPSGIPAKPATNGLKPLEDGVPHGTKRGREEVEQEEEEEDVAMDEDEDDAPMEEDDDD</sequence>
<gene>
    <name evidence="4" type="ORF">LTR24_000634</name>
</gene>
<keyword evidence="5" id="KW-1185">Reference proteome</keyword>
<protein>
    <recommendedName>
        <fullName evidence="3">RRM domain-containing protein</fullName>
    </recommendedName>
</protein>
<proteinExistence type="predicted"/>
<feature type="compositionally biased region" description="Pro residues" evidence="2">
    <location>
        <begin position="1"/>
        <end position="12"/>
    </location>
</feature>
<feature type="region of interest" description="Disordered" evidence="2">
    <location>
        <begin position="143"/>
        <end position="204"/>
    </location>
</feature>
<dbReference type="InterPro" id="IPR012677">
    <property type="entry name" value="Nucleotide-bd_a/b_plait_sf"/>
</dbReference>
<dbReference type="InterPro" id="IPR035979">
    <property type="entry name" value="RBD_domain_sf"/>
</dbReference>
<dbReference type="PROSITE" id="PS50102">
    <property type="entry name" value="RRM"/>
    <property type="match status" value="1"/>
</dbReference>
<dbReference type="InterPro" id="IPR000504">
    <property type="entry name" value="RRM_dom"/>
</dbReference>
<dbReference type="EMBL" id="JAVRRG010000004">
    <property type="protein sequence ID" value="KAK5101578.1"/>
    <property type="molecule type" value="Genomic_DNA"/>
</dbReference>
<feature type="domain" description="RRM" evidence="3">
    <location>
        <begin position="27"/>
        <end position="110"/>
    </location>
</feature>
<evidence type="ECO:0000313" key="5">
    <source>
        <dbReference type="Proteomes" id="UP001345013"/>
    </source>
</evidence>
<feature type="compositionally biased region" description="Acidic residues" evidence="2">
    <location>
        <begin position="178"/>
        <end position="204"/>
    </location>
</feature>
<name>A0ABR0KPI9_9EURO</name>
<feature type="region of interest" description="Disordered" evidence="2">
    <location>
        <begin position="1"/>
        <end position="27"/>
    </location>
</feature>
<organism evidence="4 5">
    <name type="scientific">Lithohypha guttulata</name>
    <dbReference type="NCBI Taxonomy" id="1690604"/>
    <lineage>
        <taxon>Eukaryota</taxon>
        <taxon>Fungi</taxon>
        <taxon>Dikarya</taxon>
        <taxon>Ascomycota</taxon>
        <taxon>Pezizomycotina</taxon>
        <taxon>Eurotiomycetes</taxon>
        <taxon>Chaetothyriomycetidae</taxon>
        <taxon>Chaetothyriales</taxon>
        <taxon>Trichomeriaceae</taxon>
        <taxon>Lithohypha</taxon>
    </lineage>
</organism>
<feature type="compositionally biased region" description="Basic and acidic residues" evidence="2">
    <location>
        <begin position="162"/>
        <end position="177"/>
    </location>
</feature>
<accession>A0ABR0KPI9</accession>
<comment type="caution">
    <text evidence="4">The sequence shown here is derived from an EMBL/GenBank/DDBJ whole genome shotgun (WGS) entry which is preliminary data.</text>
</comment>
<dbReference type="Proteomes" id="UP001345013">
    <property type="component" value="Unassembled WGS sequence"/>
</dbReference>